<dbReference type="InterPro" id="IPR019909">
    <property type="entry name" value="Haem_uptake_protein_IsdC"/>
</dbReference>
<dbReference type="EMBL" id="QXQA01000022">
    <property type="protein sequence ID" value="RIX47931.1"/>
    <property type="molecule type" value="Genomic_DNA"/>
</dbReference>
<dbReference type="AlphaFoldDB" id="A0A3A1ULR2"/>
<evidence type="ECO:0000256" key="2">
    <source>
        <dbReference type="ARBA" id="ARBA00022512"/>
    </source>
</evidence>
<dbReference type="Gene3D" id="2.60.40.1850">
    <property type="match status" value="1"/>
</dbReference>
<feature type="domain" description="NEAT" evidence="9">
    <location>
        <begin position="42"/>
        <end position="162"/>
    </location>
</feature>
<comment type="caution">
    <text evidence="10">The sequence shown here is derived from an EMBL/GenBank/DDBJ whole genome shotgun (WGS) entry which is preliminary data.</text>
</comment>
<feature type="compositionally biased region" description="Low complexity" evidence="7">
    <location>
        <begin position="175"/>
        <end position="204"/>
    </location>
</feature>
<keyword evidence="8" id="KW-1133">Transmembrane helix</keyword>
<evidence type="ECO:0000256" key="6">
    <source>
        <dbReference type="ARBA" id="ARBA00023088"/>
    </source>
</evidence>
<comment type="subcellular location">
    <subcellularLocation>
        <location evidence="1">Secreted</location>
        <location evidence="1">Cell wall</location>
        <topology evidence="1">Peptidoglycan-anchor</topology>
    </subcellularLocation>
</comment>
<dbReference type="Proteomes" id="UP000266482">
    <property type="component" value="Unassembled WGS sequence"/>
</dbReference>
<sequence length="358" mass="36426">MGVTRGEGNKLTKRIQKAAYGLLVICLCFFGLSGAALASAMPEDGAYEANYVVLQADNDNVSMANDYWEKPAKVTIKNGKATVRLSINHSKWVTEFKVPSGSSYADAKVVVSNKKDDIRTVEFSADITSPIISKIHVTVPDIDYDHDYTIRLVFDLESLERTEGAKPSATEEVKPTATAKPSATAKPTAAAKPSEKPASAGEAAETAKPEAAKKPAAATAAPSATVQSTAGNTAAGGTEAEGGKQTEASGSSGAKAETEPAAEAGEAAPTSSPAPSDEADTGTPEADQGGGGDGDNGTEQAGESTGAEAADIQTASAEIAAEGDAGGVTSSGMIWWTPLAVGLLLAGGGTYVWKKKRG</sequence>
<dbReference type="CDD" id="cd06920">
    <property type="entry name" value="NEAT"/>
    <property type="match status" value="1"/>
</dbReference>
<keyword evidence="4" id="KW-0732">Signal</keyword>
<evidence type="ECO:0000256" key="4">
    <source>
        <dbReference type="ARBA" id="ARBA00022729"/>
    </source>
</evidence>
<evidence type="ECO:0000256" key="1">
    <source>
        <dbReference type="ARBA" id="ARBA00004168"/>
    </source>
</evidence>
<feature type="compositionally biased region" description="Low complexity" evidence="7">
    <location>
        <begin position="214"/>
        <end position="287"/>
    </location>
</feature>
<name>A0A3A1ULR2_9BACL</name>
<evidence type="ECO:0000256" key="3">
    <source>
        <dbReference type="ARBA" id="ARBA00022525"/>
    </source>
</evidence>
<dbReference type="NCBIfam" id="TIGR03656">
    <property type="entry name" value="IsdC"/>
    <property type="match status" value="1"/>
</dbReference>
<keyword evidence="5" id="KW-0408">Iron</keyword>
<dbReference type="OrthoDB" id="2413751at2"/>
<dbReference type="Pfam" id="PF05031">
    <property type="entry name" value="NEAT"/>
    <property type="match status" value="1"/>
</dbReference>
<keyword evidence="11" id="KW-1185">Reference proteome</keyword>
<dbReference type="GO" id="GO:0015886">
    <property type="term" value="P:heme transport"/>
    <property type="evidence" value="ECO:0007669"/>
    <property type="project" value="InterPro"/>
</dbReference>
<organism evidence="10 11">
    <name type="scientific">Paenibacillus nanensis</name>
    <dbReference type="NCBI Taxonomy" id="393251"/>
    <lineage>
        <taxon>Bacteria</taxon>
        <taxon>Bacillati</taxon>
        <taxon>Bacillota</taxon>
        <taxon>Bacilli</taxon>
        <taxon>Bacillales</taxon>
        <taxon>Paenibacillaceae</taxon>
        <taxon>Paenibacillus</taxon>
    </lineage>
</organism>
<evidence type="ECO:0000259" key="9">
    <source>
        <dbReference type="PROSITE" id="PS50978"/>
    </source>
</evidence>
<keyword evidence="3" id="KW-0964">Secreted</keyword>
<dbReference type="GO" id="GO:0030492">
    <property type="term" value="F:hemoglobin binding"/>
    <property type="evidence" value="ECO:0007669"/>
    <property type="project" value="InterPro"/>
</dbReference>
<dbReference type="PROSITE" id="PS50978">
    <property type="entry name" value="NEAT"/>
    <property type="match status" value="1"/>
</dbReference>
<evidence type="ECO:0000256" key="8">
    <source>
        <dbReference type="SAM" id="Phobius"/>
    </source>
</evidence>
<feature type="transmembrane region" description="Helical" evidence="8">
    <location>
        <begin position="333"/>
        <end position="353"/>
    </location>
</feature>
<dbReference type="InterPro" id="IPR037250">
    <property type="entry name" value="NEAT_dom_sf"/>
</dbReference>
<protein>
    <submittedName>
        <fullName evidence="10">Heme uptake protein IsdC</fullName>
    </submittedName>
</protein>
<reference evidence="10 11" key="1">
    <citation type="submission" date="2018-09" db="EMBL/GenBank/DDBJ databases">
        <title>Paenibacillus aracenensis nov. sp. isolated from a cave in southern Spain.</title>
        <authorList>
            <person name="Jurado V."/>
            <person name="Gutierrez-Patricio S."/>
            <person name="Gonzalez-Pimentel J.L."/>
            <person name="Miller A.Z."/>
            <person name="Laiz L."/>
            <person name="Saiz-Jimenez C."/>
        </authorList>
    </citation>
    <scope>NUCLEOTIDE SEQUENCE [LARGE SCALE GENOMIC DNA]</scope>
    <source>
        <strain evidence="10 11">DSM 22867</strain>
    </source>
</reference>
<dbReference type="InterPro" id="IPR050436">
    <property type="entry name" value="IsdA"/>
</dbReference>
<feature type="compositionally biased region" description="Basic and acidic residues" evidence="7">
    <location>
        <begin position="161"/>
        <end position="174"/>
    </location>
</feature>
<keyword evidence="6" id="KW-0572">Peptidoglycan-anchor</keyword>
<evidence type="ECO:0000313" key="11">
    <source>
        <dbReference type="Proteomes" id="UP000266482"/>
    </source>
</evidence>
<keyword evidence="2" id="KW-0134">Cell wall</keyword>
<accession>A0A3A1ULR2</accession>
<gene>
    <name evidence="10" type="primary">isdC</name>
    <name evidence="10" type="ORF">D3P08_24970</name>
</gene>
<dbReference type="InterPro" id="IPR006635">
    <property type="entry name" value="NEAT_dom"/>
</dbReference>
<dbReference type="SMART" id="SM00725">
    <property type="entry name" value="NEAT"/>
    <property type="match status" value="1"/>
</dbReference>
<dbReference type="PANTHER" id="PTHR37824:SF1">
    <property type="entry name" value="IRON-REGULATED SURFACE DETERMINANT PROTEIN C"/>
    <property type="match status" value="1"/>
</dbReference>
<proteinExistence type="predicted"/>
<dbReference type="GO" id="GO:0009274">
    <property type="term" value="C:peptidoglycan-based cell wall"/>
    <property type="evidence" value="ECO:0007669"/>
    <property type="project" value="InterPro"/>
</dbReference>
<keyword evidence="8" id="KW-0812">Transmembrane</keyword>
<evidence type="ECO:0000256" key="7">
    <source>
        <dbReference type="SAM" id="MobiDB-lite"/>
    </source>
</evidence>
<feature type="region of interest" description="Disordered" evidence="7">
    <location>
        <begin position="161"/>
        <end position="311"/>
    </location>
</feature>
<dbReference type="PANTHER" id="PTHR37824">
    <property type="entry name" value="IRON-REGULATED SURFACE DETERMINANT PROTEIN C"/>
    <property type="match status" value="1"/>
</dbReference>
<evidence type="ECO:0000256" key="5">
    <source>
        <dbReference type="ARBA" id="ARBA00023004"/>
    </source>
</evidence>
<evidence type="ECO:0000313" key="10">
    <source>
        <dbReference type="EMBL" id="RIX47931.1"/>
    </source>
</evidence>
<keyword evidence="8" id="KW-0472">Membrane</keyword>
<dbReference type="SUPFAM" id="SSF158911">
    <property type="entry name" value="NEAT domain-like"/>
    <property type="match status" value="1"/>
</dbReference>